<evidence type="ECO:0000313" key="2">
    <source>
        <dbReference type="EMBL" id="KAL0286524.1"/>
    </source>
</evidence>
<name>A0AAW2IWB2_9LAMI</name>
<protein>
    <submittedName>
        <fullName evidence="2">Uncharacterized protein</fullName>
    </submittedName>
</protein>
<accession>A0AAW2IWB2</accession>
<dbReference type="EMBL" id="JACGWM010001871">
    <property type="protein sequence ID" value="KAL0286524.1"/>
    <property type="molecule type" value="Genomic_DNA"/>
</dbReference>
<feature type="region of interest" description="Disordered" evidence="1">
    <location>
        <begin position="1"/>
        <end position="60"/>
    </location>
</feature>
<sequence>MKEDQDEKEDVAAENDDWAFEGDELVDNHIRETDKGKKSKAKEEDSDAEELTVDDTDLDNWSGEENLVKGECTFQIIDYVPEHTCNISFNVRNMKSNWLSKKYFHKFKTDPKRTVKGFRNDAIEEVRCDISINQATKAKKLAMLMLQGNPSAQYALLWDYADEVKECPIIPINGSNELKKTDLRPPVPPKAVKRVGRPPKSSRRLEPGEATQKQKKRRGAPIMKEGSSKIKRQQTTVKCGKYDSQGHNARGCAIKTASNEPIPDASGQVL</sequence>
<dbReference type="PANTHER" id="PTHR31973">
    <property type="entry name" value="POLYPROTEIN, PUTATIVE-RELATED"/>
    <property type="match status" value="1"/>
</dbReference>
<feature type="compositionally biased region" description="Acidic residues" evidence="1">
    <location>
        <begin position="44"/>
        <end position="58"/>
    </location>
</feature>
<feature type="compositionally biased region" description="Acidic residues" evidence="1">
    <location>
        <begin position="1"/>
        <end position="25"/>
    </location>
</feature>
<proteinExistence type="predicted"/>
<dbReference type="AlphaFoldDB" id="A0AAW2IWB2"/>
<feature type="compositionally biased region" description="Basic and acidic residues" evidence="1">
    <location>
        <begin position="26"/>
        <end position="36"/>
    </location>
</feature>
<comment type="caution">
    <text evidence="2">The sequence shown here is derived from an EMBL/GenBank/DDBJ whole genome shotgun (WGS) entry which is preliminary data.</text>
</comment>
<reference evidence="2" key="2">
    <citation type="journal article" date="2024" name="Plant">
        <title>Genomic evolution and insights into agronomic trait innovations of Sesamum species.</title>
        <authorList>
            <person name="Miao H."/>
            <person name="Wang L."/>
            <person name="Qu L."/>
            <person name="Liu H."/>
            <person name="Sun Y."/>
            <person name="Le M."/>
            <person name="Wang Q."/>
            <person name="Wei S."/>
            <person name="Zheng Y."/>
            <person name="Lin W."/>
            <person name="Duan Y."/>
            <person name="Cao H."/>
            <person name="Xiong S."/>
            <person name="Wang X."/>
            <person name="Wei L."/>
            <person name="Li C."/>
            <person name="Ma Q."/>
            <person name="Ju M."/>
            <person name="Zhao R."/>
            <person name="Li G."/>
            <person name="Mu C."/>
            <person name="Tian Q."/>
            <person name="Mei H."/>
            <person name="Zhang T."/>
            <person name="Gao T."/>
            <person name="Zhang H."/>
        </authorList>
    </citation>
    <scope>NUCLEOTIDE SEQUENCE</scope>
    <source>
        <strain evidence="2">KEN8</strain>
    </source>
</reference>
<reference evidence="2" key="1">
    <citation type="submission" date="2020-06" db="EMBL/GenBank/DDBJ databases">
        <authorList>
            <person name="Li T."/>
            <person name="Hu X."/>
            <person name="Zhang T."/>
            <person name="Song X."/>
            <person name="Zhang H."/>
            <person name="Dai N."/>
            <person name="Sheng W."/>
            <person name="Hou X."/>
            <person name="Wei L."/>
        </authorList>
    </citation>
    <scope>NUCLEOTIDE SEQUENCE</scope>
    <source>
        <strain evidence="2">KEN8</strain>
        <tissue evidence="2">Leaf</tissue>
    </source>
</reference>
<evidence type="ECO:0000256" key="1">
    <source>
        <dbReference type="SAM" id="MobiDB-lite"/>
    </source>
</evidence>
<gene>
    <name evidence="2" type="ORF">Scaly_2790400</name>
</gene>
<dbReference type="PANTHER" id="PTHR31973:SF187">
    <property type="entry name" value="MUTATOR TRANSPOSASE MUDRA PROTEIN"/>
    <property type="match status" value="1"/>
</dbReference>
<feature type="compositionally biased region" description="Basic residues" evidence="1">
    <location>
        <begin position="191"/>
        <end position="202"/>
    </location>
</feature>
<feature type="region of interest" description="Disordered" evidence="1">
    <location>
        <begin position="175"/>
        <end position="270"/>
    </location>
</feature>
<organism evidence="2">
    <name type="scientific">Sesamum calycinum</name>
    <dbReference type="NCBI Taxonomy" id="2727403"/>
    <lineage>
        <taxon>Eukaryota</taxon>
        <taxon>Viridiplantae</taxon>
        <taxon>Streptophyta</taxon>
        <taxon>Embryophyta</taxon>
        <taxon>Tracheophyta</taxon>
        <taxon>Spermatophyta</taxon>
        <taxon>Magnoliopsida</taxon>
        <taxon>eudicotyledons</taxon>
        <taxon>Gunneridae</taxon>
        <taxon>Pentapetalae</taxon>
        <taxon>asterids</taxon>
        <taxon>lamiids</taxon>
        <taxon>Lamiales</taxon>
        <taxon>Pedaliaceae</taxon>
        <taxon>Sesamum</taxon>
    </lineage>
</organism>